<reference evidence="8" key="1">
    <citation type="journal article" date="2019" name="Gigascience">
        <title>De novo genome assembly of the endangered Acer yangbiense, a plant species with extremely small populations endemic to Yunnan Province, China.</title>
        <authorList>
            <person name="Yang J."/>
            <person name="Wariss H.M."/>
            <person name="Tao L."/>
            <person name="Zhang R."/>
            <person name="Yun Q."/>
            <person name="Hollingsworth P."/>
            <person name="Dao Z."/>
            <person name="Luo G."/>
            <person name="Guo H."/>
            <person name="Ma Y."/>
            <person name="Sun W."/>
        </authorList>
    </citation>
    <scope>NUCLEOTIDE SEQUENCE [LARGE SCALE GENOMIC DNA]</scope>
    <source>
        <strain evidence="8">cv. br00</strain>
    </source>
</reference>
<dbReference type="AlphaFoldDB" id="A0A5N5P6I3"/>
<keyword evidence="6" id="KW-0812">Transmembrane</keyword>
<organism evidence="7 8">
    <name type="scientific">Salix brachista</name>
    <dbReference type="NCBI Taxonomy" id="2182728"/>
    <lineage>
        <taxon>Eukaryota</taxon>
        <taxon>Viridiplantae</taxon>
        <taxon>Streptophyta</taxon>
        <taxon>Embryophyta</taxon>
        <taxon>Tracheophyta</taxon>
        <taxon>Spermatophyta</taxon>
        <taxon>Magnoliopsida</taxon>
        <taxon>eudicotyledons</taxon>
        <taxon>Gunneridae</taxon>
        <taxon>Pentapetalae</taxon>
        <taxon>rosids</taxon>
        <taxon>fabids</taxon>
        <taxon>Malpighiales</taxon>
        <taxon>Salicaceae</taxon>
        <taxon>Saliceae</taxon>
        <taxon>Salix</taxon>
    </lineage>
</organism>
<dbReference type="Gene3D" id="3.80.10.10">
    <property type="entry name" value="Ribonuclease Inhibitor"/>
    <property type="match status" value="1"/>
</dbReference>
<dbReference type="InterPro" id="IPR032675">
    <property type="entry name" value="LRR_dom_sf"/>
</dbReference>
<evidence type="ECO:0008006" key="9">
    <source>
        <dbReference type="Google" id="ProtNLM"/>
    </source>
</evidence>
<keyword evidence="8" id="KW-1185">Reference proteome</keyword>
<feature type="transmembrane region" description="Helical" evidence="6">
    <location>
        <begin position="254"/>
        <end position="276"/>
    </location>
</feature>
<keyword evidence="6" id="KW-1133">Transmembrane helix</keyword>
<evidence type="ECO:0000256" key="6">
    <source>
        <dbReference type="SAM" id="Phobius"/>
    </source>
</evidence>
<gene>
    <name evidence="7" type="ORF">DKX38_001727</name>
</gene>
<comment type="caution">
    <text evidence="7">The sequence shown here is derived from an EMBL/GenBank/DDBJ whole genome shotgun (WGS) entry which is preliminary data.</text>
</comment>
<keyword evidence="5" id="KW-0325">Glycoprotein</keyword>
<dbReference type="GO" id="GO:0016020">
    <property type="term" value="C:membrane"/>
    <property type="evidence" value="ECO:0007669"/>
    <property type="project" value="UniProtKB-SubCell"/>
</dbReference>
<keyword evidence="3" id="KW-0677">Repeat</keyword>
<evidence type="ECO:0000313" key="7">
    <source>
        <dbReference type="EMBL" id="KAB5574533.1"/>
    </source>
</evidence>
<dbReference type="SUPFAM" id="SSF52058">
    <property type="entry name" value="L domain-like"/>
    <property type="match status" value="1"/>
</dbReference>
<dbReference type="EMBL" id="VDCV01000001">
    <property type="protein sequence ID" value="KAB5574533.1"/>
    <property type="molecule type" value="Genomic_DNA"/>
</dbReference>
<keyword evidence="2" id="KW-0732">Signal</keyword>
<name>A0A5N5P6I3_9ROSI</name>
<protein>
    <recommendedName>
        <fullName evidence="9">Malectin-like domain-containing protein</fullName>
    </recommendedName>
</protein>
<comment type="subcellular location">
    <subcellularLocation>
        <location evidence="1">Membrane</location>
    </subcellularLocation>
</comment>
<evidence type="ECO:0000256" key="2">
    <source>
        <dbReference type="ARBA" id="ARBA00022729"/>
    </source>
</evidence>
<evidence type="ECO:0000256" key="3">
    <source>
        <dbReference type="ARBA" id="ARBA00022737"/>
    </source>
</evidence>
<evidence type="ECO:0000256" key="1">
    <source>
        <dbReference type="ARBA" id="ARBA00004370"/>
    </source>
</evidence>
<accession>A0A5N5P6I3</accession>
<dbReference type="Proteomes" id="UP000326939">
    <property type="component" value="Chromosome 1"/>
</dbReference>
<evidence type="ECO:0000313" key="8">
    <source>
        <dbReference type="Proteomes" id="UP000326939"/>
    </source>
</evidence>
<sequence length="298" mass="32993">MMSLPSYCRVMEKIQLQGNIPPEFFSLSNLQTVDARNNQLNGTLDIGTGPVNNLAMIDLRTNKISGFTTRAGIEKVDIILVDNPICQETGATKSYCFVPQTEPSYSTPPNNCVAASCSDNQISSPKCECALPYTGLLQFRAPSFSNLENNTYYTVLEKSLMNSFMLHQLPVDSVTLSSPRKDSSHYLVLKLQVFPVGQDRFNRTEISSIGFELSNQTFKPPPQFGPFFFSADPYLNFAGGEPTVPNKLSSPRSVIGAVAGVASFLLLLLLAGVYAYRHRKRREIASEQNNHFGTFKFC</sequence>
<dbReference type="PANTHER" id="PTHR45974">
    <property type="entry name" value="RECEPTOR-LIKE PROTEIN 55"/>
    <property type="match status" value="1"/>
</dbReference>
<proteinExistence type="predicted"/>
<evidence type="ECO:0000256" key="5">
    <source>
        <dbReference type="ARBA" id="ARBA00023180"/>
    </source>
</evidence>
<keyword evidence="4 6" id="KW-0472">Membrane</keyword>
<evidence type="ECO:0000256" key="4">
    <source>
        <dbReference type="ARBA" id="ARBA00023136"/>
    </source>
</evidence>
<dbReference type="PANTHER" id="PTHR45974:SF266">
    <property type="entry name" value="LEUCINE-RICH REPEAT RECEPTOR PROTEIN KINASE HPCA1"/>
    <property type="match status" value="1"/>
</dbReference>